<gene>
    <name evidence="1" type="ORF">MRATA1EN22A_LOCUS28045</name>
</gene>
<evidence type="ECO:0000313" key="2">
    <source>
        <dbReference type="Proteomes" id="UP001162501"/>
    </source>
</evidence>
<feature type="non-terminal residue" evidence="1">
    <location>
        <position position="247"/>
    </location>
</feature>
<feature type="non-terminal residue" evidence="1">
    <location>
        <position position="1"/>
    </location>
</feature>
<proteinExistence type="predicted"/>
<accession>A0AC60A8P1</accession>
<dbReference type="EMBL" id="OX596093">
    <property type="protein sequence ID" value="CAN0569861.1"/>
    <property type="molecule type" value="Genomic_DNA"/>
</dbReference>
<reference evidence="1" key="1">
    <citation type="submission" date="2023-05" db="EMBL/GenBank/DDBJ databases">
        <authorList>
            <consortium name="ELIXIR-Norway"/>
        </authorList>
    </citation>
    <scope>NUCLEOTIDE SEQUENCE</scope>
</reference>
<evidence type="ECO:0000313" key="1">
    <source>
        <dbReference type="EMBL" id="CAN0569861.1"/>
    </source>
</evidence>
<reference evidence="1" key="2">
    <citation type="submission" date="2025-03" db="EMBL/GenBank/DDBJ databases">
        <authorList>
            <consortium name="ELIXIR-Norway"/>
            <consortium name="Elixir Norway"/>
        </authorList>
    </citation>
    <scope>NUCLEOTIDE SEQUENCE</scope>
</reference>
<protein>
    <submittedName>
        <fullName evidence="1">Uncharacterized protein</fullName>
    </submittedName>
</protein>
<name>A0AC60A8P1_RANTA</name>
<dbReference type="Proteomes" id="UP001162501">
    <property type="component" value="Chromosome 9"/>
</dbReference>
<organism evidence="1 2">
    <name type="scientific">Rangifer tarandus platyrhynchus</name>
    <name type="common">Svalbard reindeer</name>
    <dbReference type="NCBI Taxonomy" id="3082113"/>
    <lineage>
        <taxon>Eukaryota</taxon>
        <taxon>Metazoa</taxon>
        <taxon>Chordata</taxon>
        <taxon>Craniata</taxon>
        <taxon>Vertebrata</taxon>
        <taxon>Euteleostomi</taxon>
        <taxon>Mammalia</taxon>
        <taxon>Eutheria</taxon>
        <taxon>Laurasiatheria</taxon>
        <taxon>Artiodactyla</taxon>
        <taxon>Ruminantia</taxon>
        <taxon>Pecora</taxon>
        <taxon>Cervidae</taxon>
        <taxon>Odocoileinae</taxon>
        <taxon>Rangifer</taxon>
    </lineage>
</organism>
<sequence length="247" mass="25596">PPAPLGRLLPRVCLSARSPPPPRAGPNSARPARLTSPAPPPLELKPEPPARPRLPVAARRASRWPTSPRGAVPGPGDTAGGAPAAPSPALASSRSPPWEKLERGRGLGLDRRAPPDGVATVTGWHAKRFEVLTRLLVRPVPRESWFGGGDVPEEVLGGGGGRLGRGLGEKFPPGREERAGISQKQPSPSFPSPSFSSSPSPSSLSLSPSSPSPSSPWPPSSSPSFLRYLHGLLSQPVITGPCLPPAA</sequence>